<accession>A0A9D4N654</accession>
<reference evidence="1" key="1">
    <citation type="journal article" date="2019" name="bioRxiv">
        <title>The Genome of the Zebra Mussel, Dreissena polymorpha: A Resource for Invasive Species Research.</title>
        <authorList>
            <person name="McCartney M.A."/>
            <person name="Auch B."/>
            <person name="Kono T."/>
            <person name="Mallez S."/>
            <person name="Zhang Y."/>
            <person name="Obille A."/>
            <person name="Becker A."/>
            <person name="Abrahante J.E."/>
            <person name="Garbe J."/>
            <person name="Badalamenti J.P."/>
            <person name="Herman A."/>
            <person name="Mangelson H."/>
            <person name="Liachko I."/>
            <person name="Sullivan S."/>
            <person name="Sone E.D."/>
            <person name="Koren S."/>
            <person name="Silverstein K.A.T."/>
            <person name="Beckman K.B."/>
            <person name="Gohl D.M."/>
        </authorList>
    </citation>
    <scope>NUCLEOTIDE SEQUENCE</scope>
    <source>
        <strain evidence="1">Duluth1</strain>
        <tissue evidence="1">Whole animal</tissue>
    </source>
</reference>
<dbReference type="EMBL" id="JAIWYP010000001">
    <property type="protein sequence ID" value="KAH3888566.1"/>
    <property type="molecule type" value="Genomic_DNA"/>
</dbReference>
<organism evidence="1 2">
    <name type="scientific">Dreissena polymorpha</name>
    <name type="common">Zebra mussel</name>
    <name type="synonym">Mytilus polymorpha</name>
    <dbReference type="NCBI Taxonomy" id="45954"/>
    <lineage>
        <taxon>Eukaryota</taxon>
        <taxon>Metazoa</taxon>
        <taxon>Spiralia</taxon>
        <taxon>Lophotrochozoa</taxon>
        <taxon>Mollusca</taxon>
        <taxon>Bivalvia</taxon>
        <taxon>Autobranchia</taxon>
        <taxon>Heteroconchia</taxon>
        <taxon>Euheterodonta</taxon>
        <taxon>Imparidentia</taxon>
        <taxon>Neoheterodontei</taxon>
        <taxon>Myida</taxon>
        <taxon>Dreissenoidea</taxon>
        <taxon>Dreissenidae</taxon>
        <taxon>Dreissena</taxon>
    </lineage>
</organism>
<evidence type="ECO:0000313" key="1">
    <source>
        <dbReference type="EMBL" id="KAH3888566.1"/>
    </source>
</evidence>
<dbReference type="Proteomes" id="UP000828390">
    <property type="component" value="Unassembled WGS sequence"/>
</dbReference>
<comment type="caution">
    <text evidence="1">The sequence shown here is derived from an EMBL/GenBank/DDBJ whole genome shotgun (WGS) entry which is preliminary data.</text>
</comment>
<keyword evidence="2" id="KW-1185">Reference proteome</keyword>
<name>A0A9D4N654_DREPO</name>
<evidence type="ECO:0008006" key="3">
    <source>
        <dbReference type="Google" id="ProtNLM"/>
    </source>
</evidence>
<reference evidence="1" key="2">
    <citation type="submission" date="2020-11" db="EMBL/GenBank/DDBJ databases">
        <authorList>
            <person name="McCartney M.A."/>
            <person name="Auch B."/>
            <person name="Kono T."/>
            <person name="Mallez S."/>
            <person name="Becker A."/>
            <person name="Gohl D.M."/>
            <person name="Silverstein K.A.T."/>
            <person name="Koren S."/>
            <person name="Bechman K.B."/>
            <person name="Herman A."/>
            <person name="Abrahante J.E."/>
            <person name="Garbe J."/>
        </authorList>
    </citation>
    <scope>NUCLEOTIDE SEQUENCE</scope>
    <source>
        <strain evidence="1">Duluth1</strain>
        <tissue evidence="1">Whole animal</tissue>
    </source>
</reference>
<proteinExistence type="predicted"/>
<protein>
    <recommendedName>
        <fullName evidence="3">Reverse transcriptase</fullName>
    </recommendedName>
</protein>
<evidence type="ECO:0000313" key="2">
    <source>
        <dbReference type="Proteomes" id="UP000828390"/>
    </source>
</evidence>
<gene>
    <name evidence="1" type="ORF">DPMN_012604</name>
</gene>
<dbReference type="AlphaFoldDB" id="A0A9D4N654"/>
<sequence length="167" mass="18195">MLAETGRGGRIGTVLVNSSACADDICLMGRDHGDVQLLIDMSHTFANVERYLLQPTKTVALNIKHTKRTAAAVQNINFKLGEQNLKSVDSPIHLGITRTTSACETAEVNIEGNISKARRALYSLFGTGLHGHNGLDHKSMLDIYKCFVLPVLTYGIEIFTPKSALIN</sequence>